<evidence type="ECO:0000313" key="3">
    <source>
        <dbReference type="EMBL" id="GLG90978.1"/>
    </source>
</evidence>
<protein>
    <recommendedName>
        <fullName evidence="6">V/A-type H+-transporting ATPase subunit G/H</fullName>
    </recommendedName>
</protein>
<dbReference type="EMBL" id="BSCH01000015">
    <property type="protein sequence ID" value="GLG90978.1"/>
    <property type="molecule type" value="Genomic_DNA"/>
</dbReference>
<reference evidence="2" key="1">
    <citation type="submission" date="2022-11" db="EMBL/GenBank/DDBJ databases">
        <title>Draft genome sequence of Sellimonas catena strain 12EGH17.</title>
        <authorList>
            <person name="Hisatomi A."/>
            <person name="Ohkuma M."/>
            <person name="Sakamoto M."/>
        </authorList>
    </citation>
    <scope>NUCLEOTIDE SEQUENCE</scope>
    <source>
        <strain evidence="2">12EGH17</strain>
    </source>
</reference>
<proteinExistence type="predicted"/>
<reference evidence="2" key="2">
    <citation type="submission" date="2022-11" db="EMBL/GenBank/DDBJ databases">
        <title>Draft genome sequence of Sellimonas catena strain 12EGH17.</title>
        <authorList>
            <person name="Atsushi H."/>
            <person name="Moriya O."/>
            <person name="Mitsuo S."/>
        </authorList>
    </citation>
    <scope>NUCLEOTIDE SEQUENCE</scope>
    <source>
        <strain evidence="2">12EGH17</strain>
    </source>
</reference>
<evidence type="ECO:0000256" key="1">
    <source>
        <dbReference type="SAM" id="Coils"/>
    </source>
</evidence>
<evidence type="ECO:0000313" key="2">
    <source>
        <dbReference type="EMBL" id="GLG03513.1"/>
    </source>
</evidence>
<sequence>MIQKTIQAVQEAEAKAADTLKQADDKASEVLAKANQKAGELKEAVVNEAQERAEKRMETLKVKLKEEEGAFDADTQKEVDALRAIADQREAQAVEMILRELS</sequence>
<dbReference type="Proteomes" id="UP001145145">
    <property type="component" value="Unassembled WGS sequence"/>
</dbReference>
<name>A0A9W6CBD9_9FIRM</name>
<reference evidence="3" key="4">
    <citation type="submission" date="2022-11" db="EMBL/GenBank/DDBJ databases">
        <title>Draft genome sequence of Sellimonas catena strain 18CBH55.</title>
        <authorList>
            <person name="Hisatomi A."/>
            <person name="Ohkuma M."/>
            <person name="Sakamoto M."/>
        </authorList>
    </citation>
    <scope>NUCLEOTIDE SEQUENCE</scope>
    <source>
        <strain evidence="3">18CBH55</strain>
    </source>
</reference>
<dbReference type="Gene3D" id="1.20.5.2950">
    <property type="match status" value="1"/>
</dbReference>
<dbReference type="EMBL" id="BSBO01000005">
    <property type="protein sequence ID" value="GLG03513.1"/>
    <property type="molecule type" value="Genomic_DNA"/>
</dbReference>
<keyword evidence="1" id="KW-0175">Coiled coil</keyword>
<comment type="caution">
    <text evidence="3">The sequence shown here is derived from an EMBL/GenBank/DDBJ whole genome shotgun (WGS) entry which is preliminary data.</text>
</comment>
<accession>A0A9W6CBD9</accession>
<reference evidence="3" key="3">
    <citation type="submission" date="2022-11" db="EMBL/GenBank/DDBJ databases">
        <title>Draft genome sequence of Sellimonas catena strain 18CBH55.</title>
        <authorList>
            <person name="Atsushi H."/>
            <person name="Moriya O."/>
            <person name="Mitsuo S."/>
        </authorList>
    </citation>
    <scope>NUCLEOTIDE SEQUENCE</scope>
    <source>
        <strain evidence="3">18CBH55</strain>
    </source>
</reference>
<dbReference type="AlphaFoldDB" id="A0A9W6CBD9"/>
<keyword evidence="5" id="KW-1185">Reference proteome</keyword>
<gene>
    <name evidence="2" type="ORF">Selli1_06870</name>
    <name evidence="3" type="ORF">Selli2_24050</name>
</gene>
<dbReference type="Proteomes" id="UP001145094">
    <property type="component" value="Unassembled WGS sequence"/>
</dbReference>
<evidence type="ECO:0000313" key="4">
    <source>
        <dbReference type="Proteomes" id="UP001145094"/>
    </source>
</evidence>
<reference evidence="3 5" key="5">
    <citation type="journal article" date="2023" name="Int. J. Syst. Evol. Microbiol.">
        <title>Sellimonas catena sp. nov., isolated from human faeces.</title>
        <authorList>
            <person name="Hisatomi A."/>
            <person name="Ohkuma M."/>
            <person name="Sakamoto M."/>
        </authorList>
    </citation>
    <scope>NUCLEOTIDE SEQUENCE</scope>
    <source>
        <strain evidence="2 5">12EGH17</strain>
        <strain evidence="3">18CBH55</strain>
    </source>
</reference>
<evidence type="ECO:0008006" key="6">
    <source>
        <dbReference type="Google" id="ProtNLM"/>
    </source>
</evidence>
<feature type="coiled-coil region" evidence="1">
    <location>
        <begin position="2"/>
        <end position="70"/>
    </location>
</feature>
<dbReference type="RefSeq" id="WP_087166622.1">
    <property type="nucleotide sequence ID" value="NZ_BSBO01000005.1"/>
</dbReference>
<organism evidence="3 4">
    <name type="scientific">Sellimonas catena</name>
    <dbReference type="NCBI Taxonomy" id="2994035"/>
    <lineage>
        <taxon>Bacteria</taxon>
        <taxon>Bacillati</taxon>
        <taxon>Bacillota</taxon>
        <taxon>Clostridia</taxon>
        <taxon>Lachnospirales</taxon>
        <taxon>Lachnospiraceae</taxon>
        <taxon>Sellimonas</taxon>
    </lineage>
</organism>
<evidence type="ECO:0000313" key="5">
    <source>
        <dbReference type="Proteomes" id="UP001145145"/>
    </source>
</evidence>